<evidence type="ECO:0000313" key="2">
    <source>
        <dbReference type="EMBL" id="CAA6825811.1"/>
    </source>
</evidence>
<feature type="compositionally biased region" description="Polar residues" evidence="1">
    <location>
        <begin position="76"/>
        <end position="88"/>
    </location>
</feature>
<organism evidence="2">
    <name type="scientific">uncultured Thiotrichaceae bacterium</name>
    <dbReference type="NCBI Taxonomy" id="298394"/>
    <lineage>
        <taxon>Bacteria</taxon>
        <taxon>Pseudomonadati</taxon>
        <taxon>Pseudomonadota</taxon>
        <taxon>Gammaproteobacteria</taxon>
        <taxon>Thiotrichales</taxon>
        <taxon>Thiotrichaceae</taxon>
        <taxon>environmental samples</taxon>
    </lineage>
</organism>
<name>A0A6S6TSV6_9GAMM</name>
<sequence>MAGLRAAGQQIMLPRGLLARAALFRHTHNFTHARQDLQEVFDIADGSGMRLFLVDYHLEMGWLLLAEEKRKIPSVSPFSKGSALQQNEEVIEGSPPLKKGERGGFKIIYHIEEATRLINETGYHRRDTELAELRTEAAN</sequence>
<accession>A0A6S6TSV6</accession>
<proteinExistence type="predicted"/>
<dbReference type="EMBL" id="CACVAT010000415">
    <property type="protein sequence ID" value="CAA6825811.1"/>
    <property type="molecule type" value="Genomic_DNA"/>
</dbReference>
<protein>
    <submittedName>
        <fullName evidence="2">Uncharacterized protein</fullName>
    </submittedName>
</protein>
<feature type="region of interest" description="Disordered" evidence="1">
    <location>
        <begin position="76"/>
        <end position="97"/>
    </location>
</feature>
<dbReference type="AlphaFoldDB" id="A0A6S6TSV6"/>
<evidence type="ECO:0000256" key="1">
    <source>
        <dbReference type="SAM" id="MobiDB-lite"/>
    </source>
</evidence>
<gene>
    <name evidence="2" type="ORF">HELGO_WM45485</name>
</gene>
<reference evidence="2" key="1">
    <citation type="submission" date="2020-01" db="EMBL/GenBank/DDBJ databases">
        <authorList>
            <person name="Meier V. D."/>
            <person name="Meier V D."/>
        </authorList>
    </citation>
    <scope>NUCLEOTIDE SEQUENCE</scope>
    <source>
        <strain evidence="2">HLG_WM_MAG_09</strain>
    </source>
</reference>